<dbReference type="EMBL" id="MU971438">
    <property type="protein sequence ID" value="KAK9234979.1"/>
    <property type="molecule type" value="Genomic_DNA"/>
</dbReference>
<evidence type="ECO:0000313" key="2">
    <source>
        <dbReference type="Proteomes" id="UP001433508"/>
    </source>
</evidence>
<proteinExistence type="predicted"/>
<sequence length="332" mass="38302">MTDTESEVMFNYNKAFTLLKENTPEQRLDVQLPYEAFQELDQAFSELKSAEGISEDQKYPSLGYNSLTQTATVVTCPSNMHERAARWIERKIINYVEEYLSRHSPNTVDHISECGSTTQAFGRGAYTRSRKEPDGGFVYKTRFRANKLMIAIEVGTSETLDKLLEDKDMWINGKGVNVFILVCFEELPRFRNPDTRYTDIAGVDAELETMAQSIAETVDANIGMDYYGPLKYRDHTWVGELNKAFIEVWRQDSHETFHLIQDGYALDPVDLPDTLNIRISDFYPHDEWHAANIEDNDVPFDGIEFLDFVRDSMGVVAELRFESYLREKLGFR</sequence>
<accession>A0ACC3STK9</accession>
<name>A0ACC3STK9_LIPKO</name>
<protein>
    <submittedName>
        <fullName evidence="1">Uncharacterized protein</fullName>
    </submittedName>
</protein>
<gene>
    <name evidence="1" type="ORF">V1525DRAFT_411352</name>
</gene>
<comment type="caution">
    <text evidence="1">The sequence shown here is derived from an EMBL/GenBank/DDBJ whole genome shotgun (WGS) entry which is preliminary data.</text>
</comment>
<organism evidence="1 2">
    <name type="scientific">Lipomyces kononenkoae</name>
    <name type="common">Yeast</name>
    <dbReference type="NCBI Taxonomy" id="34357"/>
    <lineage>
        <taxon>Eukaryota</taxon>
        <taxon>Fungi</taxon>
        <taxon>Dikarya</taxon>
        <taxon>Ascomycota</taxon>
        <taxon>Saccharomycotina</taxon>
        <taxon>Lipomycetes</taxon>
        <taxon>Lipomycetales</taxon>
        <taxon>Lipomycetaceae</taxon>
        <taxon>Lipomyces</taxon>
    </lineage>
</organism>
<reference evidence="2" key="1">
    <citation type="journal article" date="2024" name="Front. Bioeng. Biotechnol.">
        <title>Genome-scale model development and genomic sequencing of the oleaginous clade Lipomyces.</title>
        <authorList>
            <person name="Czajka J.J."/>
            <person name="Han Y."/>
            <person name="Kim J."/>
            <person name="Mondo S.J."/>
            <person name="Hofstad B.A."/>
            <person name="Robles A."/>
            <person name="Haridas S."/>
            <person name="Riley R."/>
            <person name="LaButti K."/>
            <person name="Pangilinan J."/>
            <person name="Andreopoulos W."/>
            <person name="Lipzen A."/>
            <person name="Yan J."/>
            <person name="Wang M."/>
            <person name="Ng V."/>
            <person name="Grigoriev I.V."/>
            <person name="Spatafora J.W."/>
            <person name="Magnuson J.K."/>
            <person name="Baker S.E."/>
            <person name="Pomraning K.R."/>
        </authorList>
    </citation>
    <scope>NUCLEOTIDE SEQUENCE [LARGE SCALE GENOMIC DNA]</scope>
    <source>
        <strain evidence="2">CBS 7786</strain>
    </source>
</reference>
<evidence type="ECO:0000313" key="1">
    <source>
        <dbReference type="EMBL" id="KAK9234979.1"/>
    </source>
</evidence>
<keyword evidence="2" id="KW-1185">Reference proteome</keyword>
<dbReference type="Proteomes" id="UP001433508">
    <property type="component" value="Unassembled WGS sequence"/>
</dbReference>